<dbReference type="PANTHER" id="PTHR43376:SF1">
    <property type="entry name" value="OLIGOPEPTIDE TRANSPORT SYSTEM PERMEASE PROTEIN"/>
    <property type="match status" value="1"/>
</dbReference>
<feature type="domain" description="ABC transmembrane type-1" evidence="6">
    <location>
        <begin position="108"/>
        <end position="318"/>
    </location>
</feature>
<feature type="transmembrane region" description="Helical" evidence="5">
    <location>
        <begin position="299"/>
        <end position="322"/>
    </location>
</feature>
<keyword evidence="4 5" id="KW-0472">Membrane</keyword>
<feature type="transmembrane region" description="Helical" evidence="5">
    <location>
        <begin position="12"/>
        <end position="29"/>
    </location>
</feature>
<feature type="transmembrane region" description="Helical" evidence="5">
    <location>
        <begin position="148"/>
        <end position="171"/>
    </location>
</feature>
<comment type="subcellular location">
    <subcellularLocation>
        <location evidence="5">Cell membrane</location>
        <topology evidence="5">Multi-pass membrane protein</topology>
    </subcellularLocation>
    <subcellularLocation>
        <location evidence="1">Membrane</location>
        <topology evidence="1">Multi-pass membrane protein</topology>
    </subcellularLocation>
</comment>
<evidence type="ECO:0000256" key="3">
    <source>
        <dbReference type="ARBA" id="ARBA00022989"/>
    </source>
</evidence>
<dbReference type="GO" id="GO:0005886">
    <property type="term" value="C:plasma membrane"/>
    <property type="evidence" value="ECO:0007669"/>
    <property type="project" value="UniProtKB-SubCell"/>
</dbReference>
<evidence type="ECO:0000256" key="1">
    <source>
        <dbReference type="ARBA" id="ARBA00004141"/>
    </source>
</evidence>
<evidence type="ECO:0000256" key="4">
    <source>
        <dbReference type="ARBA" id="ARBA00023136"/>
    </source>
</evidence>
<keyword evidence="3 5" id="KW-1133">Transmembrane helix</keyword>
<evidence type="ECO:0000259" key="6">
    <source>
        <dbReference type="PROSITE" id="PS50928"/>
    </source>
</evidence>
<accession>A0A7C4KHX8</accession>
<gene>
    <name evidence="7" type="ORF">ENT37_09515</name>
</gene>
<dbReference type="InterPro" id="IPR035906">
    <property type="entry name" value="MetI-like_sf"/>
</dbReference>
<dbReference type="PANTHER" id="PTHR43376">
    <property type="entry name" value="OLIGOPEPTIDE TRANSPORT SYSTEM PERMEASE PROTEIN"/>
    <property type="match status" value="1"/>
</dbReference>
<dbReference type="PROSITE" id="PS50928">
    <property type="entry name" value="ABC_TM1"/>
    <property type="match status" value="1"/>
</dbReference>
<feature type="transmembrane region" description="Helical" evidence="5">
    <location>
        <begin position="261"/>
        <end position="279"/>
    </location>
</feature>
<comment type="similarity">
    <text evidence="5">Belongs to the binding-protein-dependent transport system permease family.</text>
</comment>
<organism evidence="7">
    <name type="scientific">Anaerolinea thermolimosa</name>
    <dbReference type="NCBI Taxonomy" id="229919"/>
    <lineage>
        <taxon>Bacteria</taxon>
        <taxon>Bacillati</taxon>
        <taxon>Chloroflexota</taxon>
        <taxon>Anaerolineae</taxon>
        <taxon>Anaerolineales</taxon>
        <taxon>Anaerolineaceae</taxon>
        <taxon>Anaerolinea</taxon>
    </lineage>
</organism>
<evidence type="ECO:0000256" key="2">
    <source>
        <dbReference type="ARBA" id="ARBA00022692"/>
    </source>
</evidence>
<feature type="transmembrane region" description="Helical" evidence="5">
    <location>
        <begin position="191"/>
        <end position="213"/>
    </location>
</feature>
<dbReference type="Pfam" id="PF00528">
    <property type="entry name" value="BPD_transp_1"/>
    <property type="match status" value="1"/>
</dbReference>
<dbReference type="AlphaFoldDB" id="A0A7C4KHX8"/>
<evidence type="ECO:0000256" key="5">
    <source>
        <dbReference type="RuleBase" id="RU363032"/>
    </source>
</evidence>
<protein>
    <submittedName>
        <fullName evidence="7">ABC transporter permease</fullName>
    </submittedName>
</protein>
<comment type="caution">
    <text evidence="7">The sequence shown here is derived from an EMBL/GenBank/DDBJ whole genome shotgun (WGS) entry which is preliminary data.</text>
</comment>
<evidence type="ECO:0000313" key="7">
    <source>
        <dbReference type="EMBL" id="HGS22094.1"/>
    </source>
</evidence>
<reference evidence="7" key="1">
    <citation type="journal article" date="2020" name="mSystems">
        <title>Genome- and Community-Level Interaction Insights into Carbon Utilization and Element Cycling Functions of Hydrothermarchaeota in Hydrothermal Sediment.</title>
        <authorList>
            <person name="Zhou Z."/>
            <person name="Liu Y."/>
            <person name="Xu W."/>
            <person name="Pan J."/>
            <person name="Luo Z.H."/>
            <person name="Li M."/>
        </authorList>
    </citation>
    <scope>NUCLEOTIDE SEQUENCE [LARGE SCALE GENOMIC DNA]</scope>
    <source>
        <strain evidence="7">SpSt-573</strain>
    </source>
</reference>
<dbReference type="SUPFAM" id="SSF161098">
    <property type="entry name" value="MetI-like"/>
    <property type="match status" value="1"/>
</dbReference>
<keyword evidence="2 5" id="KW-0812">Transmembrane</keyword>
<dbReference type="EMBL" id="DSYK01000462">
    <property type="protein sequence ID" value="HGS22094.1"/>
    <property type="molecule type" value="Genomic_DNA"/>
</dbReference>
<sequence length="332" mass="36756">MTLLKEYILPRILQWAVVVFVGVTITFLIPRLSPVNPVDQAIARITTFQSMDPDAMLMARATLEDLYGLKGSIVDQYIAYWRRVLKGDLGPSFLAFPTPVSKMIGAGIGWTVGLLATSLIISWLLGIILGSLAGYFPNRWWSQVIEKTLVTVYPVPYFILSFVLLMLFTYYWPIFPLVGGAKGTPGFNWDYISSVLHHSFLPALSIIIGGTAFRFIMARALAFAEANSNYVQFAEIAALPKMKILVSYIIRNTMLPHVNDLALSLGAVFEGALITEVVFSYPGIGYTLYSAINAGDYNLIMGITLLSIVGIATASLLVDLSYPLFDPRVRYR</sequence>
<dbReference type="CDD" id="cd06261">
    <property type="entry name" value="TM_PBP2"/>
    <property type="match status" value="1"/>
</dbReference>
<keyword evidence="5" id="KW-0813">Transport</keyword>
<proteinExistence type="inferred from homology"/>
<dbReference type="GO" id="GO:0055085">
    <property type="term" value="P:transmembrane transport"/>
    <property type="evidence" value="ECO:0007669"/>
    <property type="project" value="InterPro"/>
</dbReference>
<dbReference type="InterPro" id="IPR000515">
    <property type="entry name" value="MetI-like"/>
</dbReference>
<feature type="transmembrane region" description="Helical" evidence="5">
    <location>
        <begin position="108"/>
        <end position="136"/>
    </location>
</feature>
<name>A0A7C4KHX8_9CHLR</name>